<dbReference type="Proteomes" id="UP000608071">
    <property type="component" value="Unassembled WGS sequence"/>
</dbReference>
<keyword evidence="1" id="KW-0732">Signal</keyword>
<protein>
    <submittedName>
        <fullName evidence="2">DUF4358 domain-containing protein</fullName>
    </submittedName>
</protein>
<dbReference type="RefSeq" id="WP_191801283.1">
    <property type="nucleotide sequence ID" value="NZ_JACSQL010000006.1"/>
</dbReference>
<sequence length="166" mass="18974">MKKMILMLMTFTMVIAGCGTQKAEEVNEVNVPVSELMEVIMQKTEMNKDQFFDINLKEDTETARNLGIDPTIIEEGQYMKAMMNVHADEFIILKASDASNVEELKAALEKEVANQERNWSTYLPEQYEKVKNHIIKQQGNYLALLISNDAERMEQAFTNALTSESK</sequence>
<dbReference type="PROSITE" id="PS51257">
    <property type="entry name" value="PROKAR_LIPOPROTEIN"/>
    <property type="match status" value="1"/>
</dbReference>
<dbReference type="EMBL" id="JACSQL010000006">
    <property type="protein sequence ID" value="MBD7969366.1"/>
    <property type="molecule type" value="Genomic_DNA"/>
</dbReference>
<feature type="signal peptide" evidence="1">
    <location>
        <begin position="1"/>
        <end position="23"/>
    </location>
</feature>
<organism evidence="2 3">
    <name type="scientific">Paenibacillus gallinarum</name>
    <dbReference type="NCBI Taxonomy" id="2762232"/>
    <lineage>
        <taxon>Bacteria</taxon>
        <taxon>Bacillati</taxon>
        <taxon>Bacillota</taxon>
        <taxon>Bacilli</taxon>
        <taxon>Bacillales</taxon>
        <taxon>Paenibacillaceae</taxon>
        <taxon>Paenibacillus</taxon>
    </lineage>
</organism>
<proteinExistence type="predicted"/>
<dbReference type="Pfam" id="PF14270">
    <property type="entry name" value="DUF4358"/>
    <property type="match status" value="1"/>
</dbReference>
<reference evidence="2 3" key="1">
    <citation type="submission" date="2020-08" db="EMBL/GenBank/DDBJ databases">
        <title>A Genomic Blueprint of the Chicken Gut Microbiome.</title>
        <authorList>
            <person name="Gilroy R."/>
            <person name="Ravi A."/>
            <person name="Getino M."/>
            <person name="Pursley I."/>
            <person name="Horton D.L."/>
            <person name="Alikhan N.-F."/>
            <person name="Baker D."/>
            <person name="Gharbi K."/>
            <person name="Hall N."/>
            <person name="Watson M."/>
            <person name="Adriaenssens E.M."/>
            <person name="Foster-Nyarko E."/>
            <person name="Jarju S."/>
            <person name="Secka A."/>
            <person name="Antonio M."/>
            <person name="Oren A."/>
            <person name="Chaudhuri R."/>
            <person name="La Ragione R.M."/>
            <person name="Hildebrand F."/>
            <person name="Pallen M.J."/>
        </authorList>
    </citation>
    <scope>NUCLEOTIDE SEQUENCE [LARGE SCALE GENOMIC DNA]</scope>
    <source>
        <strain evidence="2 3">Sa2BVA9</strain>
    </source>
</reference>
<evidence type="ECO:0000256" key="1">
    <source>
        <dbReference type="SAM" id="SignalP"/>
    </source>
</evidence>
<feature type="chain" id="PRO_5045479430" evidence="1">
    <location>
        <begin position="24"/>
        <end position="166"/>
    </location>
</feature>
<evidence type="ECO:0000313" key="2">
    <source>
        <dbReference type="EMBL" id="MBD7969366.1"/>
    </source>
</evidence>
<dbReference type="InterPro" id="IPR025648">
    <property type="entry name" value="DUF4358"/>
</dbReference>
<accession>A0ABR8T0U6</accession>
<evidence type="ECO:0000313" key="3">
    <source>
        <dbReference type="Proteomes" id="UP000608071"/>
    </source>
</evidence>
<name>A0ABR8T0U6_9BACL</name>
<gene>
    <name evidence="2" type="ORF">H9647_14925</name>
</gene>
<comment type="caution">
    <text evidence="2">The sequence shown here is derived from an EMBL/GenBank/DDBJ whole genome shotgun (WGS) entry which is preliminary data.</text>
</comment>
<keyword evidence="3" id="KW-1185">Reference proteome</keyword>